<evidence type="ECO:0000256" key="1">
    <source>
        <dbReference type="SAM" id="MobiDB-lite"/>
    </source>
</evidence>
<dbReference type="RefSeq" id="WP_074836528.1">
    <property type="nucleotide sequence ID" value="NZ_FNYY01000006.1"/>
</dbReference>
<name>A0A975WA16_9RHOB</name>
<organism evidence="3 4">
    <name type="scientific">Marinovum algicola</name>
    <dbReference type="NCBI Taxonomy" id="42444"/>
    <lineage>
        <taxon>Bacteria</taxon>
        <taxon>Pseudomonadati</taxon>
        <taxon>Pseudomonadota</taxon>
        <taxon>Alphaproteobacteria</taxon>
        <taxon>Rhodobacterales</taxon>
        <taxon>Roseobacteraceae</taxon>
        <taxon>Marinovum</taxon>
    </lineage>
</organism>
<dbReference type="GeneID" id="80818373"/>
<comment type="caution">
    <text evidence="3">The sequence shown here is derived from an EMBL/GenBank/DDBJ whole genome shotgun (WGS) entry which is preliminary data.</text>
</comment>
<evidence type="ECO:0000313" key="3">
    <source>
        <dbReference type="EMBL" id="SEJ47767.1"/>
    </source>
</evidence>
<keyword evidence="4" id="KW-1185">Reference proteome</keyword>
<feature type="region of interest" description="Disordered" evidence="1">
    <location>
        <begin position="622"/>
        <end position="641"/>
    </location>
</feature>
<accession>A0A975WA16</accession>
<feature type="signal peptide" evidence="2">
    <location>
        <begin position="1"/>
        <end position="19"/>
    </location>
</feature>
<protein>
    <submittedName>
        <fullName evidence="3">Uncharacterized protein</fullName>
    </submittedName>
</protein>
<dbReference type="Proteomes" id="UP000182932">
    <property type="component" value="Unassembled WGS sequence"/>
</dbReference>
<feature type="chain" id="PRO_5038045478" evidence="2">
    <location>
        <begin position="20"/>
        <end position="677"/>
    </location>
</feature>
<gene>
    <name evidence="3" type="ORF">SAMN04487940_106116</name>
</gene>
<reference evidence="3 4" key="1">
    <citation type="submission" date="2016-10" db="EMBL/GenBank/DDBJ databases">
        <authorList>
            <person name="Varghese N."/>
            <person name="Submissions S."/>
        </authorList>
    </citation>
    <scope>NUCLEOTIDE SEQUENCE [LARGE SCALE GENOMIC DNA]</scope>
    <source>
        <strain evidence="3 4">FF3</strain>
    </source>
</reference>
<dbReference type="AlphaFoldDB" id="A0A975WA16"/>
<keyword evidence="2" id="KW-0732">Signal</keyword>
<evidence type="ECO:0000256" key="2">
    <source>
        <dbReference type="SAM" id="SignalP"/>
    </source>
</evidence>
<proteinExistence type="predicted"/>
<evidence type="ECO:0000313" key="4">
    <source>
        <dbReference type="Proteomes" id="UP000182932"/>
    </source>
</evidence>
<sequence length="677" mass="70863">MRRAGIIALSILSAGMVQAATVTVKSGEHADFSRLVAYLPEGTDYDLQVDGRSLTLDLAGEDDHRFDVGTVFDLIPKTRVSGLSQPGGNRLTVTLNCDCQVTSAFEPPRLLIIDVADAVGTPVAAQMPAPSPAAPPAALRDRLRAPLVARQSYSTSGVSQFAEALAGRTTRQILDLGDPDAPRLASVAAPGPDLRDIDLPNIAVPGTAAGAPALTKPRRAVCAGLVAAPLGRFGGKVRFFKEKAALSAALFTEQLMLDPGVAVELAQLHLSQGLGSEAGQILGMIDRPEEGAGFLSQVARLIEAPDSLPRSTFEPYRDCSDMNAIWPLLAAARTPMGEADAWRIARAAESLPRPLLKVIGPRMIAHLIDAGRKDPANMIARILDRSGSAAGKTMADVLLAEAASEQEVILTEIAASNGEEAARASALLVDRQIEAGEPVPDGLAQLVASHAEEQRHGVAGSMLRKAEAFSLISKGDFAAALLILGTKALDAEAEASVTAQFFRELAGKADTVTFLRVVLAKPDLAATAPREVRQAVAARLYENRFPGPAARLILGGEPLDGALLAEALGARYHGDVGIPDAVLFAPSDAADRETAEARHAALLGAGRFAEAKQAALRLGREDPVDPLLARQPEPDGTEALSGPELSLQRASALTEASASLAETVAQVLDDPLLRLEP</sequence>
<dbReference type="EMBL" id="FNYY01000006">
    <property type="protein sequence ID" value="SEJ47767.1"/>
    <property type="molecule type" value="Genomic_DNA"/>
</dbReference>